<dbReference type="RefSeq" id="WP_047859240.1">
    <property type="nucleotide sequence ID" value="NZ_CP011509.1"/>
</dbReference>
<dbReference type="Proteomes" id="UP000256345">
    <property type="component" value="Unassembled WGS sequence"/>
</dbReference>
<dbReference type="InterPro" id="IPR036812">
    <property type="entry name" value="NAD(P)_OxRdtase_dom_sf"/>
</dbReference>
<dbReference type="Gene3D" id="3.20.20.100">
    <property type="entry name" value="NADP-dependent oxidoreductase domain"/>
    <property type="match status" value="1"/>
</dbReference>
<protein>
    <submittedName>
        <fullName evidence="1">Aryl-alcohol dehydrogenase-like predicted oxidoreductase</fullName>
    </submittedName>
</protein>
<proteinExistence type="predicted"/>
<name>A0ABX9KAE4_9BACT</name>
<dbReference type="EMBL" id="QUMU01000002">
    <property type="protein sequence ID" value="REG36466.1"/>
    <property type="molecule type" value="Genomic_DNA"/>
</dbReference>
<evidence type="ECO:0000313" key="2">
    <source>
        <dbReference type="Proteomes" id="UP000256345"/>
    </source>
</evidence>
<sequence length="290" mass="32130">MSVASTRQSLPRSRDRLLMRGSGPRVSPFCLGATRDARTVLAAYEAGINFFFLSGDLHWPLYEATRRGIAELLASKKARREDIVVCVASYLDEPLFSVLQFQEVIDSVPGLERVDVLVAGAVSKEHGFLPRVHALARARSGGHVGSRAIGASFHQRPYALLAANANLLDISFVRYNTGHPGARQDLFPFLHPHRTGLVFNFKSTMSYVSPRRCQELGLREGLHWLPSVPDYYRFALSRPQLDGLLISPSTPEEVESLLAALDKGPLRPQEEEYMISLATAAHGAHRVMGW</sequence>
<keyword evidence="2" id="KW-1185">Reference proteome</keyword>
<gene>
    <name evidence="1" type="ORF">ATI61_102844</name>
</gene>
<reference evidence="1 2" key="1">
    <citation type="submission" date="2018-08" db="EMBL/GenBank/DDBJ databases">
        <title>Genomic Encyclopedia of Archaeal and Bacterial Type Strains, Phase II (KMG-II): from individual species to whole genera.</title>
        <authorList>
            <person name="Goeker M."/>
        </authorList>
    </citation>
    <scope>NUCLEOTIDE SEQUENCE [LARGE SCALE GENOMIC DNA]</scope>
    <source>
        <strain evidence="1 2">DSM 2261</strain>
    </source>
</reference>
<organism evidence="1 2">
    <name type="scientific">Archangium gephyra</name>
    <dbReference type="NCBI Taxonomy" id="48"/>
    <lineage>
        <taxon>Bacteria</taxon>
        <taxon>Pseudomonadati</taxon>
        <taxon>Myxococcota</taxon>
        <taxon>Myxococcia</taxon>
        <taxon>Myxococcales</taxon>
        <taxon>Cystobacterineae</taxon>
        <taxon>Archangiaceae</taxon>
        <taxon>Archangium</taxon>
    </lineage>
</organism>
<evidence type="ECO:0000313" key="1">
    <source>
        <dbReference type="EMBL" id="REG36466.1"/>
    </source>
</evidence>
<accession>A0ABX9KAE4</accession>
<comment type="caution">
    <text evidence="1">The sequence shown here is derived from an EMBL/GenBank/DDBJ whole genome shotgun (WGS) entry which is preliminary data.</text>
</comment>
<dbReference type="SUPFAM" id="SSF51430">
    <property type="entry name" value="NAD(P)-linked oxidoreductase"/>
    <property type="match status" value="1"/>
</dbReference>